<dbReference type="InterPro" id="IPR036338">
    <property type="entry name" value="Aha1"/>
</dbReference>
<dbReference type="InterPro" id="IPR013538">
    <property type="entry name" value="ASHA1/2-like_C"/>
</dbReference>
<dbReference type="Gene3D" id="3.15.10.20">
    <property type="entry name" value="Activator of Hsp90 ATPase Aha1, N-terminal domain"/>
    <property type="match status" value="1"/>
</dbReference>
<dbReference type="EMBL" id="BSXU01010159">
    <property type="protein sequence ID" value="GME71150.1"/>
    <property type="molecule type" value="Genomic_DNA"/>
</dbReference>
<evidence type="ECO:0000256" key="2">
    <source>
        <dbReference type="SAM" id="MobiDB-lite"/>
    </source>
</evidence>
<dbReference type="CDD" id="cd08892">
    <property type="entry name" value="SRPBCC_Aha1"/>
    <property type="match status" value="1"/>
</dbReference>
<dbReference type="OrthoDB" id="567237at2759"/>
<sequence length="259" mass="29484">MLKCVKEKGVITVPEIAYDTEYDDFQFDLQFDKQDEETRVLIRKDLTPQLRKQLADFGNVLITVHGSDIQVDEDQVKSKLTKENQQKHLVKSVVTEKTTFNKGESKKPTISSSSSSKLSKANVPKYNTSKVHLSPIFHTTAEQLYLTLLQPERVAAWTRSPPLIKPEEGAEFHLFGGNIEGKILKLVPNKKIEKLWRLRDWKDGHYAHVTINLIQGDGETKMDVTFDGVPIGEEELVENNFNSYYVRSIMVTFGFGAIL</sequence>
<dbReference type="InterPro" id="IPR023393">
    <property type="entry name" value="START-like_dom_sf"/>
</dbReference>
<gene>
    <name evidence="5" type="ORF">Amon01_000925200</name>
</gene>
<dbReference type="SUPFAM" id="SSF55961">
    <property type="entry name" value="Bet v1-like"/>
    <property type="match status" value="1"/>
</dbReference>
<evidence type="ECO:0000313" key="5">
    <source>
        <dbReference type="EMBL" id="GME71150.1"/>
    </source>
</evidence>
<evidence type="ECO:0000313" key="6">
    <source>
        <dbReference type="Proteomes" id="UP001165063"/>
    </source>
</evidence>
<proteinExistence type="inferred from homology"/>
<dbReference type="Proteomes" id="UP001165063">
    <property type="component" value="Unassembled WGS sequence"/>
</dbReference>
<dbReference type="Pfam" id="PF09229">
    <property type="entry name" value="Aha1_N"/>
    <property type="match status" value="1"/>
</dbReference>
<comment type="similarity">
    <text evidence="1">Belongs to the AHA1 family.</text>
</comment>
<evidence type="ECO:0000256" key="1">
    <source>
        <dbReference type="ARBA" id="ARBA00006817"/>
    </source>
</evidence>
<organism evidence="5 6">
    <name type="scientific">Ambrosiozyma monospora</name>
    <name type="common">Yeast</name>
    <name type="synonym">Endomycopsis monosporus</name>
    <dbReference type="NCBI Taxonomy" id="43982"/>
    <lineage>
        <taxon>Eukaryota</taxon>
        <taxon>Fungi</taxon>
        <taxon>Dikarya</taxon>
        <taxon>Ascomycota</taxon>
        <taxon>Saccharomycotina</taxon>
        <taxon>Pichiomycetes</taxon>
        <taxon>Pichiales</taxon>
        <taxon>Pichiaceae</taxon>
        <taxon>Ambrosiozyma</taxon>
    </lineage>
</organism>
<dbReference type="SUPFAM" id="SSF103111">
    <property type="entry name" value="Activator of Hsp90 ATPase, Aha1"/>
    <property type="match status" value="1"/>
</dbReference>
<dbReference type="AlphaFoldDB" id="A0A9W6WHE8"/>
<dbReference type="Gene3D" id="3.30.530.20">
    <property type="match status" value="1"/>
</dbReference>
<dbReference type="GO" id="GO:0001671">
    <property type="term" value="F:ATPase activator activity"/>
    <property type="evidence" value="ECO:0007669"/>
    <property type="project" value="InterPro"/>
</dbReference>
<feature type="region of interest" description="Disordered" evidence="2">
    <location>
        <begin position="101"/>
        <end position="121"/>
    </location>
</feature>
<dbReference type="GO" id="GO:0051087">
    <property type="term" value="F:protein-folding chaperone binding"/>
    <property type="evidence" value="ECO:0007669"/>
    <property type="project" value="InterPro"/>
</dbReference>
<comment type="caution">
    <text evidence="5">The sequence shown here is derived from an EMBL/GenBank/DDBJ whole genome shotgun (WGS) entry which is preliminary data.</text>
</comment>
<feature type="domain" description="Activator of Hsp90 ATPase AHSA1-like N-terminal" evidence="4">
    <location>
        <begin position="8"/>
        <end position="63"/>
    </location>
</feature>
<reference evidence="5" key="1">
    <citation type="submission" date="2023-04" db="EMBL/GenBank/DDBJ databases">
        <title>Ambrosiozyma monospora NBRC 1965.</title>
        <authorList>
            <person name="Ichikawa N."/>
            <person name="Sato H."/>
            <person name="Tonouchi N."/>
        </authorList>
    </citation>
    <scope>NUCLEOTIDE SEQUENCE</scope>
    <source>
        <strain evidence="5">NBRC 1965</strain>
    </source>
</reference>
<protein>
    <submittedName>
        <fullName evidence="5">Unnamed protein product</fullName>
    </submittedName>
</protein>
<feature type="domain" description="Activator of Hsp90 ATPase homologue 1/2-like C-terminal" evidence="3">
    <location>
        <begin position="139"/>
        <end position="250"/>
    </location>
</feature>
<evidence type="ECO:0000259" key="4">
    <source>
        <dbReference type="Pfam" id="PF09229"/>
    </source>
</evidence>
<feature type="compositionally biased region" description="Low complexity" evidence="2">
    <location>
        <begin position="108"/>
        <end position="120"/>
    </location>
</feature>
<name>A0A9W6WHE8_AMBMO</name>
<dbReference type="InterPro" id="IPR015310">
    <property type="entry name" value="AHSA1-like_N"/>
</dbReference>
<keyword evidence="6" id="KW-1185">Reference proteome</keyword>
<dbReference type="Pfam" id="PF08327">
    <property type="entry name" value="AHSA1"/>
    <property type="match status" value="1"/>
</dbReference>
<evidence type="ECO:0000259" key="3">
    <source>
        <dbReference type="Pfam" id="PF08327"/>
    </source>
</evidence>
<accession>A0A9W6WHE8</accession>